<dbReference type="InterPro" id="IPR027417">
    <property type="entry name" value="P-loop_NTPase"/>
</dbReference>
<protein>
    <recommendedName>
        <fullName evidence="3">ATP-binding protein</fullName>
    </recommendedName>
</protein>
<evidence type="ECO:0008006" key="3">
    <source>
        <dbReference type="Google" id="ProtNLM"/>
    </source>
</evidence>
<sequence>MKATVLTGPRRSGRTLLARTFAERVHGRVIDQADSHDEEEVFHAWNDAQDTGHPVILVANSAPPAWSPALPDLRTRLAITPVATINQPDDKLFEALIQLLFADRGFTCRWRHFVS</sequence>
<dbReference type="Gene3D" id="3.40.50.300">
    <property type="entry name" value="P-loop containing nucleotide triphosphate hydrolases"/>
    <property type="match status" value="1"/>
</dbReference>
<dbReference type="Proteomes" id="UP000516134">
    <property type="component" value="Chromosome"/>
</dbReference>
<evidence type="ECO:0000313" key="2">
    <source>
        <dbReference type="Proteomes" id="UP000516134"/>
    </source>
</evidence>
<reference evidence="1 2" key="1">
    <citation type="submission" date="2020-08" db="EMBL/GenBank/DDBJ databases">
        <title>Genome sequence of Sphingomonas daechungensis KACC 18115T.</title>
        <authorList>
            <person name="Hyun D.-W."/>
            <person name="Bae J.-W."/>
        </authorList>
    </citation>
    <scope>NUCLEOTIDE SEQUENCE [LARGE SCALE GENOMIC DNA]</scope>
    <source>
        <strain evidence="1 2">KACC 18115</strain>
    </source>
</reference>
<dbReference type="EMBL" id="CP060780">
    <property type="protein sequence ID" value="QNP42521.1"/>
    <property type="molecule type" value="Genomic_DNA"/>
</dbReference>
<dbReference type="RefSeq" id="WP_187713953.1">
    <property type="nucleotide sequence ID" value="NZ_CP060780.1"/>
</dbReference>
<keyword evidence="2" id="KW-1185">Reference proteome</keyword>
<gene>
    <name evidence="1" type="ORF">H9L15_09680</name>
</gene>
<proteinExistence type="predicted"/>
<name>A0ABX6SY61_9SPHN</name>
<organism evidence="1 2">
    <name type="scientific">Sphingomonas daechungensis</name>
    <dbReference type="NCBI Taxonomy" id="1176646"/>
    <lineage>
        <taxon>Bacteria</taxon>
        <taxon>Pseudomonadati</taxon>
        <taxon>Pseudomonadota</taxon>
        <taxon>Alphaproteobacteria</taxon>
        <taxon>Sphingomonadales</taxon>
        <taxon>Sphingomonadaceae</taxon>
        <taxon>Sphingomonas</taxon>
    </lineage>
</organism>
<evidence type="ECO:0000313" key="1">
    <source>
        <dbReference type="EMBL" id="QNP42521.1"/>
    </source>
</evidence>
<accession>A0ABX6SY61</accession>
<dbReference type="SUPFAM" id="SSF52540">
    <property type="entry name" value="P-loop containing nucleoside triphosphate hydrolases"/>
    <property type="match status" value="1"/>
</dbReference>